<dbReference type="InterPro" id="IPR051316">
    <property type="entry name" value="Zinc-reg_GTPase_activator"/>
</dbReference>
<keyword evidence="1" id="KW-0547">Nucleotide-binding</keyword>
<comment type="catalytic activity">
    <reaction evidence="6">
        <text>GTP + H2O = GDP + phosphate + H(+)</text>
        <dbReference type="Rhea" id="RHEA:19669"/>
        <dbReference type="ChEBI" id="CHEBI:15377"/>
        <dbReference type="ChEBI" id="CHEBI:15378"/>
        <dbReference type="ChEBI" id="CHEBI:37565"/>
        <dbReference type="ChEBI" id="CHEBI:43474"/>
        <dbReference type="ChEBI" id="CHEBI:58189"/>
    </reaction>
    <physiologicalReaction direction="left-to-right" evidence="6">
        <dbReference type="Rhea" id="RHEA:19670"/>
    </physiologicalReaction>
</comment>
<dbReference type="GO" id="GO:0016787">
    <property type="term" value="F:hydrolase activity"/>
    <property type="evidence" value="ECO:0007669"/>
    <property type="project" value="UniProtKB-KW"/>
</dbReference>
<dbReference type="EMBL" id="RJKX01000016">
    <property type="protein sequence ID" value="ROP83876.1"/>
    <property type="molecule type" value="Genomic_DNA"/>
</dbReference>
<dbReference type="Pfam" id="PF02492">
    <property type="entry name" value="cobW"/>
    <property type="match status" value="1"/>
</dbReference>
<name>A0A3N1L092_9PROT</name>
<comment type="function">
    <text evidence="5">Zinc chaperone that directly transfers zinc cofactor to target proteins, thereby activating them. Zinc is transferred from the CXCC motif in the GTPase domain to the zinc binding site in target proteins in a process requiring GTP hydrolysis.</text>
</comment>
<dbReference type="Proteomes" id="UP000278222">
    <property type="component" value="Unassembled WGS sequence"/>
</dbReference>
<evidence type="ECO:0000313" key="9">
    <source>
        <dbReference type="Proteomes" id="UP000278222"/>
    </source>
</evidence>
<comment type="caution">
    <text evidence="8">The sequence shown here is derived from an EMBL/GenBank/DDBJ whole genome shotgun (WGS) entry which is preliminary data.</text>
</comment>
<gene>
    <name evidence="8" type="ORF">EDC65_4525</name>
</gene>
<dbReference type="PANTHER" id="PTHR13748">
    <property type="entry name" value="COBW-RELATED"/>
    <property type="match status" value="1"/>
</dbReference>
<sequence>MSLFDRDKSAGRLPVSLMTGFLGSGKTTLVNRLLRQPGMADSAVIVNEFGDVPLDHLLVEAVAGEVLVLPSGCICCAVRSDVETTLRDLLARREAGLVPPFARVLIETTGLADPAPLVQLLLANPLILHSYRLDAVVATVDALHGADQLARHAESVKQVAIADRLVLTKADLATTAVVDALRDRLHRLNPAAPIFHALQGEIDPDRLFGAGLHDPSRPVPDTVRWLALDAFAGVRHDPAVQAVCLQADAPLDWMALSAWLAGLRAARGPDLLRVKGILDIAGEATPLAVHGVHHVFHPPTLLAAWPPGPRRSALVMIGRDLDRAALEPGWRAAVAA</sequence>
<dbReference type="SUPFAM" id="SSF52540">
    <property type="entry name" value="P-loop containing nucleoside triphosphate hydrolases"/>
    <property type="match status" value="1"/>
</dbReference>
<dbReference type="RefSeq" id="WP_123693780.1">
    <property type="nucleotide sequence ID" value="NZ_AP019700.1"/>
</dbReference>
<dbReference type="Gene3D" id="3.40.50.300">
    <property type="entry name" value="P-loop containing nucleotide triphosphate hydrolases"/>
    <property type="match status" value="1"/>
</dbReference>
<dbReference type="CDD" id="cd03112">
    <property type="entry name" value="CobW-like"/>
    <property type="match status" value="1"/>
</dbReference>
<dbReference type="InterPro" id="IPR003495">
    <property type="entry name" value="CobW/HypB/UreG_nucleotide-bd"/>
</dbReference>
<evidence type="ECO:0000256" key="5">
    <source>
        <dbReference type="ARBA" id="ARBA00045658"/>
    </source>
</evidence>
<keyword evidence="3" id="KW-0143">Chaperone</keyword>
<dbReference type="InterPro" id="IPR036627">
    <property type="entry name" value="CobW-likC_sf"/>
</dbReference>
<dbReference type="AlphaFoldDB" id="A0A3N1L092"/>
<reference evidence="8 9" key="1">
    <citation type="submission" date="2018-11" db="EMBL/GenBank/DDBJ databases">
        <title>Genomic Encyclopedia of Type Strains, Phase IV (KMG-IV): sequencing the most valuable type-strain genomes for metagenomic binning, comparative biology and taxonomic classification.</title>
        <authorList>
            <person name="Goeker M."/>
        </authorList>
    </citation>
    <scope>NUCLEOTIDE SEQUENCE [LARGE SCALE GENOMIC DNA]</scope>
    <source>
        <strain evidence="8 9">DSM 5900</strain>
    </source>
</reference>
<dbReference type="SMART" id="SM00833">
    <property type="entry name" value="CobW_C"/>
    <property type="match status" value="1"/>
</dbReference>
<protein>
    <submittedName>
        <fullName evidence="8">G3E family GTPase</fullName>
    </submittedName>
</protein>
<organism evidence="8 9">
    <name type="scientific">Stella humosa</name>
    <dbReference type="NCBI Taxonomy" id="94"/>
    <lineage>
        <taxon>Bacteria</taxon>
        <taxon>Pseudomonadati</taxon>
        <taxon>Pseudomonadota</taxon>
        <taxon>Alphaproteobacteria</taxon>
        <taxon>Rhodospirillales</taxon>
        <taxon>Stellaceae</taxon>
        <taxon>Stella</taxon>
    </lineage>
</organism>
<dbReference type="PANTHER" id="PTHR13748:SF62">
    <property type="entry name" value="COBW DOMAIN-CONTAINING PROTEIN"/>
    <property type="match status" value="1"/>
</dbReference>
<proteinExistence type="inferred from homology"/>
<dbReference type="GO" id="GO:0000166">
    <property type="term" value="F:nucleotide binding"/>
    <property type="evidence" value="ECO:0007669"/>
    <property type="project" value="UniProtKB-KW"/>
</dbReference>
<dbReference type="InterPro" id="IPR027417">
    <property type="entry name" value="P-loop_NTPase"/>
</dbReference>
<keyword evidence="2" id="KW-0378">Hydrolase</keyword>
<feature type="domain" description="CobW C-terminal" evidence="7">
    <location>
        <begin position="240"/>
        <end position="334"/>
    </location>
</feature>
<dbReference type="OrthoDB" id="9808822at2"/>
<dbReference type="InterPro" id="IPR011629">
    <property type="entry name" value="CobW-like_C"/>
</dbReference>
<evidence type="ECO:0000256" key="6">
    <source>
        <dbReference type="ARBA" id="ARBA00049117"/>
    </source>
</evidence>
<keyword evidence="9" id="KW-1185">Reference proteome</keyword>
<accession>A0A3N1L092</accession>
<comment type="similarity">
    <text evidence="4">Belongs to the SIMIBI class G3E GTPase family. ZNG1 subfamily.</text>
</comment>
<evidence type="ECO:0000256" key="2">
    <source>
        <dbReference type="ARBA" id="ARBA00022801"/>
    </source>
</evidence>
<dbReference type="Pfam" id="PF07683">
    <property type="entry name" value="CobW_C"/>
    <property type="match status" value="1"/>
</dbReference>
<evidence type="ECO:0000256" key="3">
    <source>
        <dbReference type="ARBA" id="ARBA00023186"/>
    </source>
</evidence>
<dbReference type="GO" id="GO:0005737">
    <property type="term" value="C:cytoplasm"/>
    <property type="evidence" value="ECO:0007669"/>
    <property type="project" value="TreeGrafter"/>
</dbReference>
<dbReference type="SUPFAM" id="SSF90002">
    <property type="entry name" value="Hypothetical protein YjiA, C-terminal domain"/>
    <property type="match status" value="1"/>
</dbReference>
<evidence type="ECO:0000313" key="8">
    <source>
        <dbReference type="EMBL" id="ROP83876.1"/>
    </source>
</evidence>
<evidence type="ECO:0000256" key="4">
    <source>
        <dbReference type="ARBA" id="ARBA00034320"/>
    </source>
</evidence>
<dbReference type="Gene3D" id="3.30.1220.10">
    <property type="entry name" value="CobW-like, C-terminal domain"/>
    <property type="match status" value="1"/>
</dbReference>
<evidence type="ECO:0000259" key="7">
    <source>
        <dbReference type="SMART" id="SM00833"/>
    </source>
</evidence>
<evidence type="ECO:0000256" key="1">
    <source>
        <dbReference type="ARBA" id="ARBA00022741"/>
    </source>
</evidence>